<dbReference type="EMBL" id="JOKH01000009">
    <property type="protein sequence ID" value="KEQ13106.1"/>
    <property type="molecule type" value="Genomic_DNA"/>
</dbReference>
<evidence type="ECO:0000313" key="2">
    <source>
        <dbReference type="EMBL" id="KEQ13106.1"/>
    </source>
</evidence>
<dbReference type="Proteomes" id="UP000028073">
    <property type="component" value="Unassembled WGS sequence"/>
</dbReference>
<dbReference type="eggNOG" id="COG2050">
    <property type="taxonomic scope" value="Bacteria"/>
</dbReference>
<gene>
    <name evidence="2" type="ORF">GZ78_26495</name>
</gene>
<sequence length="153" mass="16815">MNTDEQLESIVQQFLHAIPYCRILGMVPEQTSSKGVVISMPFNEELEANPGSGIIHSGAITSLMDSAFGMAACIALPEYETCPTIDLRIDHLGLPDPFKPVRCFAEAYRVTKTVAFTRGVAYQDDRDEPFAHGVGTFMRTGRTLSDMAKELAK</sequence>
<reference evidence="2 3" key="1">
    <citation type="submission" date="2014-06" db="EMBL/GenBank/DDBJ databases">
        <title>Whole Genome Sequences of Three Symbiotic Endozoicomonas Bacteria.</title>
        <authorList>
            <person name="Neave M.J."/>
            <person name="Apprill A."/>
            <person name="Voolstra C.R."/>
        </authorList>
    </citation>
    <scope>NUCLEOTIDE SEQUENCE [LARGE SCALE GENOMIC DNA]</scope>
    <source>
        <strain evidence="2 3">DSM 25634</strain>
    </source>
</reference>
<dbReference type="Pfam" id="PF03061">
    <property type="entry name" value="4HBT"/>
    <property type="match status" value="1"/>
</dbReference>
<dbReference type="CDD" id="cd03443">
    <property type="entry name" value="PaaI_thioesterase"/>
    <property type="match status" value="1"/>
</dbReference>
<dbReference type="AlphaFoldDB" id="A0A081N3T3"/>
<dbReference type="RefSeq" id="WP_034842259.1">
    <property type="nucleotide sequence ID" value="NZ_JOKH01000009.1"/>
</dbReference>
<accession>A0A081N3T3</accession>
<name>A0A081N3T3_9GAMM</name>
<dbReference type="STRING" id="1137799.GZ78_26495"/>
<organism evidence="2 3">
    <name type="scientific">Endozoicomonas numazuensis</name>
    <dbReference type="NCBI Taxonomy" id="1137799"/>
    <lineage>
        <taxon>Bacteria</taxon>
        <taxon>Pseudomonadati</taxon>
        <taxon>Pseudomonadota</taxon>
        <taxon>Gammaproteobacteria</taxon>
        <taxon>Oceanospirillales</taxon>
        <taxon>Endozoicomonadaceae</taxon>
        <taxon>Endozoicomonas</taxon>
    </lineage>
</organism>
<dbReference type="InterPro" id="IPR029069">
    <property type="entry name" value="HotDog_dom_sf"/>
</dbReference>
<dbReference type="PANTHER" id="PTHR43240">
    <property type="entry name" value="1,4-DIHYDROXY-2-NAPHTHOYL-COA THIOESTERASE 1"/>
    <property type="match status" value="1"/>
</dbReference>
<dbReference type="Gene3D" id="3.10.129.10">
    <property type="entry name" value="Hotdog Thioesterase"/>
    <property type="match status" value="1"/>
</dbReference>
<evidence type="ECO:0000313" key="3">
    <source>
        <dbReference type="Proteomes" id="UP000028073"/>
    </source>
</evidence>
<dbReference type="InterPro" id="IPR006683">
    <property type="entry name" value="Thioestr_dom"/>
</dbReference>
<dbReference type="GO" id="GO:0005829">
    <property type="term" value="C:cytosol"/>
    <property type="evidence" value="ECO:0007669"/>
    <property type="project" value="TreeGrafter"/>
</dbReference>
<evidence type="ECO:0000259" key="1">
    <source>
        <dbReference type="Pfam" id="PF03061"/>
    </source>
</evidence>
<keyword evidence="3" id="KW-1185">Reference proteome</keyword>
<dbReference type="OrthoDB" id="9813158at2"/>
<feature type="domain" description="Thioesterase" evidence="1">
    <location>
        <begin position="53"/>
        <end position="128"/>
    </location>
</feature>
<proteinExistence type="predicted"/>
<dbReference type="GO" id="GO:0061522">
    <property type="term" value="F:1,4-dihydroxy-2-naphthoyl-CoA thioesterase activity"/>
    <property type="evidence" value="ECO:0007669"/>
    <property type="project" value="TreeGrafter"/>
</dbReference>
<dbReference type="SUPFAM" id="SSF54637">
    <property type="entry name" value="Thioesterase/thiol ester dehydrase-isomerase"/>
    <property type="match status" value="1"/>
</dbReference>
<comment type="caution">
    <text evidence="2">The sequence shown here is derived from an EMBL/GenBank/DDBJ whole genome shotgun (WGS) entry which is preliminary data.</text>
</comment>
<protein>
    <recommendedName>
        <fullName evidence="1">Thioesterase domain-containing protein</fullName>
    </recommendedName>
</protein>
<dbReference type="PANTHER" id="PTHR43240:SF7">
    <property type="entry name" value="BLR7284 PROTEIN"/>
    <property type="match status" value="1"/>
</dbReference>